<accession>A0A929BCA2</accession>
<feature type="region of interest" description="Disordered" evidence="1">
    <location>
        <begin position="1"/>
        <end position="21"/>
    </location>
</feature>
<dbReference type="RefSeq" id="WP_193929180.1">
    <property type="nucleotide sequence ID" value="NZ_JADEYC010000024.1"/>
</dbReference>
<dbReference type="Proteomes" id="UP000598360">
    <property type="component" value="Unassembled WGS sequence"/>
</dbReference>
<comment type="caution">
    <text evidence="2">The sequence shown here is derived from an EMBL/GenBank/DDBJ whole genome shotgun (WGS) entry which is preliminary data.</text>
</comment>
<sequence>MNTATNTATAPQWKLDSPPDSEVRVDQDVLAMRSPLVRVHRDEAGGWSFDGPGKPPRPFSRTRLSAVVGAWPHVAALSDLAAGRSVIWSWRQHGWTSELVCECGQCEQPEPTDVDRASWPAELQAHSIVSVEQSALSGQAPLSDIIHTPGGIALLAPGDHRRTSEVMAPVALANVVRRWPHSMQALRALQDGRGMRWNPTGLNWHEYVLA</sequence>
<evidence type="ECO:0000313" key="3">
    <source>
        <dbReference type="Proteomes" id="UP000598360"/>
    </source>
</evidence>
<evidence type="ECO:0000313" key="2">
    <source>
        <dbReference type="EMBL" id="MBE9375730.1"/>
    </source>
</evidence>
<name>A0A929BCA2_9PSEU</name>
<feature type="compositionally biased region" description="Polar residues" evidence="1">
    <location>
        <begin position="1"/>
        <end position="10"/>
    </location>
</feature>
<keyword evidence="3" id="KW-1185">Reference proteome</keyword>
<gene>
    <name evidence="2" type="ORF">IQ251_14850</name>
</gene>
<protein>
    <submittedName>
        <fullName evidence="2">Uncharacterized protein</fullName>
    </submittedName>
</protein>
<reference evidence="2" key="1">
    <citation type="submission" date="2020-10" db="EMBL/GenBank/DDBJ databases">
        <title>Diversity and distribution of actinomycetes associated with coral in the coast of Hainan.</title>
        <authorList>
            <person name="Li F."/>
        </authorList>
    </citation>
    <scope>NUCLEOTIDE SEQUENCE</scope>
    <source>
        <strain evidence="2">HNM0983</strain>
    </source>
</reference>
<proteinExistence type="predicted"/>
<dbReference type="AlphaFoldDB" id="A0A929BCA2"/>
<organism evidence="2 3">
    <name type="scientific">Saccharopolyspora montiporae</name>
    <dbReference type="NCBI Taxonomy" id="2781240"/>
    <lineage>
        <taxon>Bacteria</taxon>
        <taxon>Bacillati</taxon>
        <taxon>Actinomycetota</taxon>
        <taxon>Actinomycetes</taxon>
        <taxon>Pseudonocardiales</taxon>
        <taxon>Pseudonocardiaceae</taxon>
        <taxon>Saccharopolyspora</taxon>
    </lineage>
</organism>
<evidence type="ECO:0000256" key="1">
    <source>
        <dbReference type="SAM" id="MobiDB-lite"/>
    </source>
</evidence>
<dbReference type="EMBL" id="JADEYC010000024">
    <property type="protein sequence ID" value="MBE9375730.1"/>
    <property type="molecule type" value="Genomic_DNA"/>
</dbReference>